<evidence type="ECO:0000313" key="2">
    <source>
        <dbReference type="Proteomes" id="UP000069654"/>
    </source>
</evidence>
<dbReference type="AlphaFoldDB" id="A0A100XDS3"/>
<protein>
    <submittedName>
        <fullName evidence="1">LuxR family transcriptional regulator</fullName>
    </submittedName>
</protein>
<reference evidence="2" key="2">
    <citation type="submission" date="2016-02" db="EMBL/GenBank/DDBJ databases">
        <title>Draft genome sequence of five rapidly growing Mycobacterium species.</title>
        <authorList>
            <person name="Katahira K."/>
            <person name="Gotou Y."/>
            <person name="Iida K."/>
            <person name="Ogura Y."/>
            <person name="Hayashi T."/>
        </authorList>
    </citation>
    <scope>NUCLEOTIDE SEQUENCE [LARGE SCALE GENOMIC DNA]</scope>
    <source>
        <strain evidence="2">JCM6362</strain>
    </source>
</reference>
<reference evidence="1 2" key="1">
    <citation type="journal article" date="2016" name="Genome Announc.">
        <title>Draft Genome Sequences of Five Rapidly Growing Mycobacterium Species, M. thermoresistibile, M. fortuitum subsp. acetamidolyticum, M. canariasense, M. brisbanense, and M. novocastrense.</title>
        <authorList>
            <person name="Katahira K."/>
            <person name="Ogura Y."/>
            <person name="Gotoh Y."/>
            <person name="Hayashi T."/>
        </authorList>
    </citation>
    <scope>NUCLEOTIDE SEQUENCE [LARGE SCALE GENOMIC DNA]</scope>
    <source>
        <strain evidence="1 2">JCM6362</strain>
    </source>
</reference>
<proteinExistence type="predicted"/>
<dbReference type="Proteomes" id="UP000069654">
    <property type="component" value="Unassembled WGS sequence"/>
</dbReference>
<evidence type="ECO:0000313" key="1">
    <source>
        <dbReference type="EMBL" id="GAT14732.1"/>
    </source>
</evidence>
<accession>A0A100XDS3</accession>
<comment type="caution">
    <text evidence="1">The sequence shown here is derived from an EMBL/GenBank/DDBJ whole genome shotgun (WGS) entry which is preliminary data.</text>
</comment>
<sequence length="75" mass="7779">MGEIGGDDVGAAAGGGDLRRDLLELRLGAGRDQHVRACFGEGDGHRGAQSAARAGDHCDPIIEPESVQNHVILSF</sequence>
<name>A0A100XDS3_MYCTH</name>
<organism evidence="1 2">
    <name type="scientific">Mycolicibacterium thermoresistibile</name>
    <name type="common">Mycobacterium thermoresistibile</name>
    <dbReference type="NCBI Taxonomy" id="1797"/>
    <lineage>
        <taxon>Bacteria</taxon>
        <taxon>Bacillati</taxon>
        <taxon>Actinomycetota</taxon>
        <taxon>Actinomycetes</taxon>
        <taxon>Mycobacteriales</taxon>
        <taxon>Mycobacteriaceae</taxon>
        <taxon>Mycolicibacterium</taxon>
    </lineage>
</organism>
<dbReference type="STRING" id="1797.RMCT_1702"/>
<gene>
    <name evidence="1" type="ORF">RMCT_1702</name>
</gene>
<dbReference type="EMBL" id="BCTB01000009">
    <property type="protein sequence ID" value="GAT14732.1"/>
    <property type="molecule type" value="Genomic_DNA"/>
</dbReference>